<dbReference type="InParanoid" id="C7QCV2"/>
<reference evidence="3 4" key="1">
    <citation type="journal article" date="2009" name="Stand. Genomic Sci.">
        <title>Complete genome sequence of Catenulispora acidiphila type strain (ID 139908).</title>
        <authorList>
            <person name="Copeland A."/>
            <person name="Lapidus A."/>
            <person name="Glavina Del Rio T."/>
            <person name="Nolan M."/>
            <person name="Lucas S."/>
            <person name="Chen F."/>
            <person name="Tice H."/>
            <person name="Cheng J.F."/>
            <person name="Bruce D."/>
            <person name="Goodwin L."/>
            <person name="Pitluck S."/>
            <person name="Mikhailova N."/>
            <person name="Pati A."/>
            <person name="Ivanova N."/>
            <person name="Mavromatis K."/>
            <person name="Chen A."/>
            <person name="Palaniappan K."/>
            <person name="Chain P."/>
            <person name="Land M."/>
            <person name="Hauser L."/>
            <person name="Chang Y.J."/>
            <person name="Jeffries C.D."/>
            <person name="Chertkov O."/>
            <person name="Brettin T."/>
            <person name="Detter J.C."/>
            <person name="Han C."/>
            <person name="Ali Z."/>
            <person name="Tindall B.J."/>
            <person name="Goker M."/>
            <person name="Bristow J."/>
            <person name="Eisen J.A."/>
            <person name="Markowitz V."/>
            <person name="Hugenholtz P."/>
            <person name="Kyrpides N.C."/>
            <person name="Klenk H.P."/>
        </authorList>
    </citation>
    <scope>NUCLEOTIDE SEQUENCE [LARGE SCALE GENOMIC DNA]</scope>
    <source>
        <strain evidence="4">DSM 44928 / JCM 14897 / NBRC 102108 / NRRL B-24433 / ID139908</strain>
    </source>
</reference>
<dbReference type="RefSeq" id="WP_012785956.1">
    <property type="nucleotide sequence ID" value="NC_013131.1"/>
</dbReference>
<dbReference type="PROSITE" id="PS51186">
    <property type="entry name" value="GNAT"/>
    <property type="match status" value="1"/>
</dbReference>
<dbReference type="PANTHER" id="PTHR43792">
    <property type="entry name" value="GNAT FAMILY, PUTATIVE (AFU_ORTHOLOGUE AFUA_3G00765)-RELATED-RELATED"/>
    <property type="match status" value="1"/>
</dbReference>
<organism evidence="3 4">
    <name type="scientific">Catenulispora acidiphila (strain DSM 44928 / JCM 14897 / NBRC 102108 / NRRL B-24433 / ID139908)</name>
    <dbReference type="NCBI Taxonomy" id="479433"/>
    <lineage>
        <taxon>Bacteria</taxon>
        <taxon>Bacillati</taxon>
        <taxon>Actinomycetota</taxon>
        <taxon>Actinomycetes</taxon>
        <taxon>Catenulisporales</taxon>
        <taxon>Catenulisporaceae</taxon>
        <taxon>Catenulispora</taxon>
    </lineage>
</organism>
<dbReference type="Proteomes" id="UP000000851">
    <property type="component" value="Chromosome"/>
</dbReference>
<dbReference type="Gene3D" id="3.40.630.30">
    <property type="match status" value="1"/>
</dbReference>
<sequence>MFREPTTTARLVLNSVTEADAREMAEVLADPELYTFIGGEPPTPEGLRARYARLAVGRSPDGLQEWVNWIARRAQDGAAVGTVQATVVDGGRRADVAWVVGTAWQGRGYAVEAASALVAWLRERGVAEIRANIHPRHAASAKVAERIGLAPTGETDGEGEQIWRAQGAPEHVLDEDPERTEKTR</sequence>
<feature type="domain" description="N-acetyltransferase" evidence="2">
    <location>
        <begin position="11"/>
        <end position="169"/>
    </location>
</feature>
<dbReference type="EMBL" id="CP001700">
    <property type="protein sequence ID" value="ACU70662.1"/>
    <property type="molecule type" value="Genomic_DNA"/>
</dbReference>
<feature type="compositionally biased region" description="Basic and acidic residues" evidence="1">
    <location>
        <begin position="171"/>
        <end position="184"/>
    </location>
</feature>
<dbReference type="GO" id="GO:0016747">
    <property type="term" value="F:acyltransferase activity, transferring groups other than amino-acyl groups"/>
    <property type="evidence" value="ECO:0007669"/>
    <property type="project" value="InterPro"/>
</dbReference>
<dbReference type="InterPro" id="IPR000182">
    <property type="entry name" value="GNAT_dom"/>
</dbReference>
<evidence type="ECO:0000256" key="1">
    <source>
        <dbReference type="SAM" id="MobiDB-lite"/>
    </source>
</evidence>
<dbReference type="eggNOG" id="COG1670">
    <property type="taxonomic scope" value="Bacteria"/>
</dbReference>
<dbReference type="KEGG" id="cai:Caci_1741"/>
<keyword evidence="3" id="KW-0808">Transferase</keyword>
<evidence type="ECO:0000313" key="3">
    <source>
        <dbReference type="EMBL" id="ACU70662.1"/>
    </source>
</evidence>
<dbReference type="AlphaFoldDB" id="C7QCV2"/>
<gene>
    <name evidence="3" type="ordered locus">Caci_1741</name>
</gene>
<dbReference type="SUPFAM" id="SSF55729">
    <property type="entry name" value="Acyl-CoA N-acyltransferases (Nat)"/>
    <property type="match status" value="1"/>
</dbReference>
<dbReference type="InterPro" id="IPR016181">
    <property type="entry name" value="Acyl_CoA_acyltransferase"/>
</dbReference>
<protein>
    <submittedName>
        <fullName evidence="3">GCN5-related N-acetyltransferase</fullName>
    </submittedName>
</protein>
<evidence type="ECO:0000259" key="2">
    <source>
        <dbReference type="PROSITE" id="PS51186"/>
    </source>
</evidence>
<proteinExistence type="predicted"/>
<dbReference type="InterPro" id="IPR051531">
    <property type="entry name" value="N-acetyltransferase"/>
</dbReference>
<evidence type="ECO:0000313" key="4">
    <source>
        <dbReference type="Proteomes" id="UP000000851"/>
    </source>
</evidence>
<dbReference type="OrthoDB" id="4403558at2"/>
<dbReference type="Pfam" id="PF13302">
    <property type="entry name" value="Acetyltransf_3"/>
    <property type="match status" value="1"/>
</dbReference>
<accession>C7QCV2</accession>
<feature type="region of interest" description="Disordered" evidence="1">
    <location>
        <begin position="150"/>
        <end position="184"/>
    </location>
</feature>
<keyword evidence="4" id="KW-1185">Reference proteome</keyword>
<dbReference type="HOGENOM" id="CLU_101396_0_0_11"/>
<dbReference type="STRING" id="479433.Caci_1741"/>
<name>C7QCV2_CATAD</name>